<dbReference type="EMBL" id="JACHMY010000001">
    <property type="protein sequence ID" value="MBB5841084.1"/>
    <property type="molecule type" value="Genomic_DNA"/>
</dbReference>
<comment type="caution">
    <text evidence="3">The sequence shown here is derived from an EMBL/GenBank/DDBJ whole genome shotgun (WGS) entry which is preliminary data.</text>
</comment>
<gene>
    <name evidence="3" type="ORF">HDA39_007818</name>
</gene>
<evidence type="ECO:0000313" key="4">
    <source>
        <dbReference type="Proteomes" id="UP000549971"/>
    </source>
</evidence>
<dbReference type="InterPro" id="IPR003870">
    <property type="entry name" value="DUF222"/>
</dbReference>
<sequence>MFAIDVAELDVAETLAAVARVHAVKLAAEAELLGLAVHYADLCPGPDSIPAAESIPGSEQSKVYGGPGCPGIGDFAPAEFGVVTDRSAGAAARYLGQALALRHRLPLTWAQVQSGHAAAWKACTIATASAGLSLEAASIVDHRVFSIVDSVTPLRLANIVKAASWQADPDQARAEAEAKARERGVWAGRSDEHGTTTLFIRAATGEVIRLDATITQIAEALAAQGDTGTVDQRRARAVGVLADPELACKLLTVSQQLLATTTTSTSTGAAAVTPPVPAAEPGSVDERGQGGGQVSLASLTGTLASLRDSTGSADWTDSTDRADGSTPPRSPRLPRARTVLYVHVAEQTLATGEGVVRVEGYGPVLTSRLAEVLGHDQIIVRPVIDLNDTLSVDAYEIPDRIRQHVKLRYPVEQFPFGVATTTNSTDLDHVTAFDPTGPPGQTSTSNLVPLRRYSHRLKTHGNWKVRRLDADTLEWTTPHGYTLLVDHSGTHPPDEATVS</sequence>
<name>A0A7W9JFA6_9ACTN</name>
<evidence type="ECO:0000259" key="2">
    <source>
        <dbReference type="Pfam" id="PF02720"/>
    </source>
</evidence>
<keyword evidence="4" id="KW-1185">Reference proteome</keyword>
<feature type="region of interest" description="Disordered" evidence="1">
    <location>
        <begin position="263"/>
        <end position="294"/>
    </location>
</feature>
<feature type="compositionally biased region" description="Polar residues" evidence="1">
    <location>
        <begin position="307"/>
        <end position="316"/>
    </location>
</feature>
<organism evidence="3 4">
    <name type="scientific">Kribbella italica</name>
    <dbReference type="NCBI Taxonomy" id="1540520"/>
    <lineage>
        <taxon>Bacteria</taxon>
        <taxon>Bacillati</taxon>
        <taxon>Actinomycetota</taxon>
        <taxon>Actinomycetes</taxon>
        <taxon>Propionibacteriales</taxon>
        <taxon>Kribbellaceae</taxon>
        <taxon>Kribbella</taxon>
    </lineage>
</organism>
<dbReference type="AlphaFoldDB" id="A0A7W9JFA6"/>
<accession>A0A7W9JFA6</accession>
<evidence type="ECO:0000256" key="1">
    <source>
        <dbReference type="SAM" id="MobiDB-lite"/>
    </source>
</evidence>
<evidence type="ECO:0000313" key="3">
    <source>
        <dbReference type="EMBL" id="MBB5841084.1"/>
    </source>
</evidence>
<dbReference type="Pfam" id="PF02720">
    <property type="entry name" value="DUF222"/>
    <property type="match status" value="1"/>
</dbReference>
<feature type="domain" description="DUF222" evidence="2">
    <location>
        <begin position="87"/>
        <end position="266"/>
    </location>
</feature>
<reference evidence="3 4" key="1">
    <citation type="submission" date="2020-08" db="EMBL/GenBank/DDBJ databases">
        <title>Sequencing the genomes of 1000 actinobacteria strains.</title>
        <authorList>
            <person name="Klenk H.-P."/>
        </authorList>
    </citation>
    <scope>NUCLEOTIDE SEQUENCE [LARGE SCALE GENOMIC DNA]</scope>
    <source>
        <strain evidence="3 4">DSM 28967</strain>
    </source>
</reference>
<dbReference type="RefSeq" id="WP_184803911.1">
    <property type="nucleotide sequence ID" value="NZ_JACHMY010000001.1"/>
</dbReference>
<dbReference type="Proteomes" id="UP000549971">
    <property type="component" value="Unassembled WGS sequence"/>
</dbReference>
<protein>
    <recommendedName>
        <fullName evidence="2">DUF222 domain-containing protein</fullName>
    </recommendedName>
</protein>
<feature type="region of interest" description="Disordered" evidence="1">
    <location>
        <begin position="307"/>
        <end position="334"/>
    </location>
</feature>
<proteinExistence type="predicted"/>
<feature type="compositionally biased region" description="Low complexity" evidence="1">
    <location>
        <begin position="263"/>
        <end position="273"/>
    </location>
</feature>